<dbReference type="InterPro" id="IPR036866">
    <property type="entry name" value="RibonucZ/Hydroxyglut_hydro"/>
</dbReference>
<evidence type="ECO:0000259" key="1">
    <source>
        <dbReference type="Pfam" id="PF12706"/>
    </source>
</evidence>
<evidence type="ECO:0000313" key="2">
    <source>
        <dbReference type="EMBL" id="WVZ24001.1"/>
    </source>
</evidence>
<dbReference type="EMBL" id="CP144700">
    <property type="protein sequence ID" value="WVZ24001.1"/>
    <property type="molecule type" value="Genomic_DNA"/>
</dbReference>
<dbReference type="SUPFAM" id="SSF56281">
    <property type="entry name" value="Metallo-hydrolase/oxidoreductase"/>
    <property type="match status" value="1"/>
</dbReference>
<dbReference type="Pfam" id="PF12706">
    <property type="entry name" value="Lactamase_B_2"/>
    <property type="match status" value="1"/>
</dbReference>
<organism evidence="2 3">
    <name type="scientific">Vigna mungo</name>
    <name type="common">Black gram</name>
    <name type="synonym">Phaseolus mungo</name>
    <dbReference type="NCBI Taxonomy" id="3915"/>
    <lineage>
        <taxon>Eukaryota</taxon>
        <taxon>Viridiplantae</taxon>
        <taxon>Streptophyta</taxon>
        <taxon>Embryophyta</taxon>
        <taxon>Tracheophyta</taxon>
        <taxon>Spermatophyta</taxon>
        <taxon>Magnoliopsida</taxon>
        <taxon>eudicotyledons</taxon>
        <taxon>Gunneridae</taxon>
        <taxon>Pentapetalae</taxon>
        <taxon>rosids</taxon>
        <taxon>fabids</taxon>
        <taxon>Fabales</taxon>
        <taxon>Fabaceae</taxon>
        <taxon>Papilionoideae</taxon>
        <taxon>50 kb inversion clade</taxon>
        <taxon>NPAAA clade</taxon>
        <taxon>indigoferoid/millettioid clade</taxon>
        <taxon>Phaseoleae</taxon>
        <taxon>Vigna</taxon>
    </lineage>
</organism>
<dbReference type="InterPro" id="IPR001279">
    <property type="entry name" value="Metallo-B-lactamas"/>
</dbReference>
<name>A0AAQ3SCP0_VIGMU</name>
<dbReference type="Proteomes" id="UP001374535">
    <property type="component" value="Chromosome 1"/>
</dbReference>
<accession>A0AAQ3SCP0</accession>
<dbReference type="PANTHER" id="PTHR42663">
    <property type="entry name" value="HYDROLASE C777.06C-RELATED-RELATED"/>
    <property type="match status" value="1"/>
</dbReference>
<dbReference type="Gene3D" id="3.60.15.10">
    <property type="entry name" value="Ribonuclease Z/Hydroxyacylglutathione hydrolase-like"/>
    <property type="match status" value="1"/>
</dbReference>
<dbReference type="AlphaFoldDB" id="A0AAQ3SCP0"/>
<protein>
    <recommendedName>
        <fullName evidence="1">Metallo-beta-lactamase domain-containing protein</fullName>
    </recommendedName>
</protein>
<dbReference type="PANTHER" id="PTHR42663:SF6">
    <property type="entry name" value="HYDROLASE C777.06C-RELATED"/>
    <property type="match status" value="1"/>
</dbReference>
<proteinExistence type="predicted"/>
<feature type="domain" description="Metallo-beta-lactamase" evidence="1">
    <location>
        <begin position="141"/>
        <end position="203"/>
    </location>
</feature>
<reference evidence="2 3" key="1">
    <citation type="journal article" date="2023" name="Life. Sci Alliance">
        <title>Evolutionary insights into 3D genome organization and epigenetic landscape of Vigna mungo.</title>
        <authorList>
            <person name="Junaid A."/>
            <person name="Singh B."/>
            <person name="Bhatia S."/>
        </authorList>
    </citation>
    <scope>NUCLEOTIDE SEQUENCE [LARGE SCALE GENOMIC DNA]</scope>
    <source>
        <strain evidence="2">Urdbean</strain>
    </source>
</reference>
<keyword evidence="3" id="KW-1185">Reference proteome</keyword>
<evidence type="ECO:0000313" key="3">
    <source>
        <dbReference type="Proteomes" id="UP001374535"/>
    </source>
</evidence>
<sequence length="211" mass="23942">MTYRRKNGEIDRMKFESTTTGCPKLLLIMIWMTHSKIDLERRWRKKVGETFPPTLHTSKLLASFSPHVSFFRLCSIVANGDGNGIGIDISGNGNCLIEPSDPPCSVCTQSLSLPPQSNPNYRCNTSLLINYYSQTDATHKYILIDAGKTFRESVLRWFVFHRIPRVDSILLTHDHADAILGLDDIRAVQPFSPTNDIDPTPVYLTQRSMER</sequence>
<gene>
    <name evidence="2" type="ORF">V8G54_002545</name>
</gene>